<evidence type="ECO:0000313" key="3">
    <source>
        <dbReference type="Proteomes" id="UP000683925"/>
    </source>
</evidence>
<sequence>MHLQTTILIISTVILIKSTNLNISNSCKCSELIYSNDCFSGFSDCSWNTRKNQCVDVACSDIEWSNHCNWSSNRCYWFDKQCHDFTSCQAIPGKDQSECISANIYCPASNGINCLPMQYQQACSDITDPDTCNDYFSPDGKCMWKEQKCIILQTCTELWTNTTKSCLPYVCYFDSLTYMCRDMTCAKHTMESQCDFGVPTIGPYLNNFIPCEWDTKNGVCREANPSDLNVDDCYGNSARTYHWSNSKSSKGSCVPCQGLIVTMIIELMVIIIM</sequence>
<protein>
    <submittedName>
        <fullName evidence="2">Uncharacterized protein</fullName>
    </submittedName>
</protein>
<comment type="caution">
    <text evidence="2">The sequence shown here is derived from an EMBL/GenBank/DDBJ whole genome shotgun (WGS) entry which is preliminary data.</text>
</comment>
<dbReference type="OrthoDB" id="285119at2759"/>
<name>A0A8S1YHN7_PAROT</name>
<feature type="signal peptide" evidence="1">
    <location>
        <begin position="1"/>
        <end position="18"/>
    </location>
</feature>
<keyword evidence="3" id="KW-1185">Reference proteome</keyword>
<proteinExistence type="predicted"/>
<organism evidence="2 3">
    <name type="scientific">Paramecium octaurelia</name>
    <dbReference type="NCBI Taxonomy" id="43137"/>
    <lineage>
        <taxon>Eukaryota</taxon>
        <taxon>Sar</taxon>
        <taxon>Alveolata</taxon>
        <taxon>Ciliophora</taxon>
        <taxon>Intramacronucleata</taxon>
        <taxon>Oligohymenophorea</taxon>
        <taxon>Peniculida</taxon>
        <taxon>Parameciidae</taxon>
        <taxon>Paramecium</taxon>
    </lineage>
</organism>
<accession>A0A8S1YHN7</accession>
<dbReference type="AlphaFoldDB" id="A0A8S1YHN7"/>
<gene>
    <name evidence="2" type="ORF">POCTA_138.1.T1530125</name>
</gene>
<evidence type="ECO:0000256" key="1">
    <source>
        <dbReference type="SAM" id="SignalP"/>
    </source>
</evidence>
<evidence type="ECO:0000313" key="2">
    <source>
        <dbReference type="EMBL" id="CAD8211272.1"/>
    </source>
</evidence>
<reference evidence="2" key="1">
    <citation type="submission" date="2021-01" db="EMBL/GenBank/DDBJ databases">
        <authorList>
            <consortium name="Genoscope - CEA"/>
            <person name="William W."/>
        </authorList>
    </citation>
    <scope>NUCLEOTIDE SEQUENCE</scope>
</reference>
<feature type="chain" id="PRO_5035856583" evidence="1">
    <location>
        <begin position="19"/>
        <end position="273"/>
    </location>
</feature>
<dbReference type="EMBL" id="CAJJDP010000155">
    <property type="protein sequence ID" value="CAD8211272.1"/>
    <property type="molecule type" value="Genomic_DNA"/>
</dbReference>
<dbReference type="OMA" id="DIEWSNH"/>
<dbReference type="Proteomes" id="UP000683925">
    <property type="component" value="Unassembled WGS sequence"/>
</dbReference>
<keyword evidence="1" id="KW-0732">Signal</keyword>